<accession>A0A0F9A4R0</accession>
<sequence length="31" mass="3681">SYQYIWKNCIVLVFFNIDTGNPDINNIDMET</sequence>
<dbReference type="AlphaFoldDB" id="A0A0F9A4R0"/>
<dbReference type="EMBL" id="LAZR01056730">
    <property type="protein sequence ID" value="KKK73574.1"/>
    <property type="molecule type" value="Genomic_DNA"/>
</dbReference>
<organism evidence="1">
    <name type="scientific">marine sediment metagenome</name>
    <dbReference type="NCBI Taxonomy" id="412755"/>
    <lineage>
        <taxon>unclassified sequences</taxon>
        <taxon>metagenomes</taxon>
        <taxon>ecological metagenomes</taxon>
    </lineage>
</organism>
<gene>
    <name evidence="1" type="ORF">LCGC14_2892480</name>
</gene>
<proteinExistence type="predicted"/>
<name>A0A0F9A4R0_9ZZZZ</name>
<protein>
    <submittedName>
        <fullName evidence="1">Uncharacterized protein</fullName>
    </submittedName>
</protein>
<comment type="caution">
    <text evidence="1">The sequence shown here is derived from an EMBL/GenBank/DDBJ whole genome shotgun (WGS) entry which is preliminary data.</text>
</comment>
<reference evidence="1" key="1">
    <citation type="journal article" date="2015" name="Nature">
        <title>Complex archaea that bridge the gap between prokaryotes and eukaryotes.</title>
        <authorList>
            <person name="Spang A."/>
            <person name="Saw J.H."/>
            <person name="Jorgensen S.L."/>
            <person name="Zaremba-Niedzwiedzka K."/>
            <person name="Martijn J."/>
            <person name="Lind A.E."/>
            <person name="van Eijk R."/>
            <person name="Schleper C."/>
            <person name="Guy L."/>
            <person name="Ettema T.J."/>
        </authorList>
    </citation>
    <scope>NUCLEOTIDE SEQUENCE</scope>
</reference>
<feature type="non-terminal residue" evidence="1">
    <location>
        <position position="1"/>
    </location>
</feature>
<evidence type="ECO:0000313" key="1">
    <source>
        <dbReference type="EMBL" id="KKK73574.1"/>
    </source>
</evidence>